<organism evidence="8">
    <name type="scientific">bioreactor metagenome</name>
    <dbReference type="NCBI Taxonomy" id="1076179"/>
    <lineage>
        <taxon>unclassified sequences</taxon>
        <taxon>metagenomes</taxon>
        <taxon>ecological metagenomes</taxon>
    </lineage>
</organism>
<keyword evidence="5 6" id="KW-0472">Membrane</keyword>
<evidence type="ECO:0000313" key="8">
    <source>
        <dbReference type="EMBL" id="MPM59253.1"/>
    </source>
</evidence>
<accession>A0A645B7W8</accession>
<evidence type="ECO:0000256" key="6">
    <source>
        <dbReference type="SAM" id="Phobius"/>
    </source>
</evidence>
<dbReference type="InterPro" id="IPR016174">
    <property type="entry name" value="Di-haem_cyt_TM"/>
</dbReference>
<feature type="transmembrane region" description="Helical" evidence="6">
    <location>
        <begin position="15"/>
        <end position="35"/>
    </location>
</feature>
<dbReference type="Pfam" id="PF01292">
    <property type="entry name" value="Ni_hydr_CYTB"/>
    <property type="match status" value="1"/>
</dbReference>
<dbReference type="InterPro" id="IPR051542">
    <property type="entry name" value="Hydrogenase_cytochrome"/>
</dbReference>
<feature type="transmembrane region" description="Helical" evidence="6">
    <location>
        <begin position="148"/>
        <end position="165"/>
    </location>
</feature>
<dbReference type="GO" id="GO:0020037">
    <property type="term" value="F:heme binding"/>
    <property type="evidence" value="ECO:0007669"/>
    <property type="project" value="TreeGrafter"/>
</dbReference>
<dbReference type="InterPro" id="IPR011577">
    <property type="entry name" value="Cyt_b561_bac/Ni-Hgenase"/>
</dbReference>
<feature type="transmembrane region" description="Helical" evidence="6">
    <location>
        <begin position="42"/>
        <end position="63"/>
    </location>
</feature>
<feature type="transmembrane region" description="Helical" evidence="6">
    <location>
        <begin position="93"/>
        <end position="113"/>
    </location>
</feature>
<protein>
    <recommendedName>
        <fullName evidence="7">Cytochrome b561 bacterial/Ni-hydrogenase domain-containing protein</fullName>
    </recommendedName>
</protein>
<dbReference type="EMBL" id="VSSQ01017197">
    <property type="protein sequence ID" value="MPM59253.1"/>
    <property type="molecule type" value="Genomic_DNA"/>
</dbReference>
<feature type="transmembrane region" description="Helical" evidence="6">
    <location>
        <begin position="196"/>
        <end position="213"/>
    </location>
</feature>
<evidence type="ECO:0000256" key="1">
    <source>
        <dbReference type="ARBA" id="ARBA00004651"/>
    </source>
</evidence>
<dbReference type="SUPFAM" id="SSF81342">
    <property type="entry name" value="Transmembrane di-heme cytochromes"/>
    <property type="match status" value="1"/>
</dbReference>
<dbReference type="AlphaFoldDB" id="A0A645B7W8"/>
<dbReference type="Gene3D" id="1.20.950.20">
    <property type="entry name" value="Transmembrane di-heme cytochromes, Chain C"/>
    <property type="match status" value="1"/>
</dbReference>
<dbReference type="PANTHER" id="PTHR30485">
    <property type="entry name" value="NI/FE-HYDROGENASE 1 B-TYPE CYTOCHROME SUBUNIT"/>
    <property type="match status" value="1"/>
</dbReference>
<reference evidence="8" key="1">
    <citation type="submission" date="2019-08" db="EMBL/GenBank/DDBJ databases">
        <authorList>
            <person name="Kucharzyk K."/>
            <person name="Murdoch R.W."/>
            <person name="Higgins S."/>
            <person name="Loffler F."/>
        </authorList>
    </citation>
    <scope>NUCLEOTIDE SEQUENCE</scope>
</reference>
<keyword evidence="3 6" id="KW-0812">Transmembrane</keyword>
<feature type="domain" description="Cytochrome b561 bacterial/Ni-hydrogenase" evidence="7">
    <location>
        <begin position="9"/>
        <end position="177"/>
    </location>
</feature>
<gene>
    <name evidence="8" type="ORF">SDC9_106093</name>
</gene>
<comment type="subcellular location">
    <subcellularLocation>
        <location evidence="1">Cell membrane</location>
        <topology evidence="1">Multi-pass membrane protein</topology>
    </subcellularLocation>
</comment>
<dbReference type="GO" id="GO:0009055">
    <property type="term" value="F:electron transfer activity"/>
    <property type="evidence" value="ECO:0007669"/>
    <property type="project" value="InterPro"/>
</dbReference>
<proteinExistence type="predicted"/>
<evidence type="ECO:0000256" key="3">
    <source>
        <dbReference type="ARBA" id="ARBA00022692"/>
    </source>
</evidence>
<dbReference type="PANTHER" id="PTHR30485:SF2">
    <property type="entry name" value="BLL0597 PROTEIN"/>
    <property type="match status" value="1"/>
</dbReference>
<name>A0A645B7W8_9ZZZZ</name>
<dbReference type="GO" id="GO:0022904">
    <property type="term" value="P:respiratory electron transport chain"/>
    <property type="evidence" value="ECO:0007669"/>
    <property type="project" value="InterPro"/>
</dbReference>
<dbReference type="GO" id="GO:0005886">
    <property type="term" value="C:plasma membrane"/>
    <property type="evidence" value="ECO:0007669"/>
    <property type="project" value="UniProtKB-SubCell"/>
</dbReference>
<evidence type="ECO:0000256" key="4">
    <source>
        <dbReference type="ARBA" id="ARBA00022989"/>
    </source>
</evidence>
<evidence type="ECO:0000259" key="7">
    <source>
        <dbReference type="Pfam" id="PF01292"/>
    </source>
</evidence>
<keyword evidence="4 6" id="KW-1133">Transmembrane helix</keyword>
<sequence length="218" mass="23663">MQHTSIRIWDLPTRLFHWVLAIGVIGLVVTAKTGAMDWHFRLGYAVLALLAFRLVWGLVGGHWSRFSSFLYTPGQFARHLSGKEDLSNGHSPLGALSVLALLLVLILQVLSGLMSDDEISVSGPLTRFVSGEWVSTATWWHADVGQYLIFALVGLHVLAIIVYALRGKRLVGPMITGDKQLPPATRPSRDNAATRIAALLVAAAAGGLAWWVSTLGSF</sequence>
<evidence type="ECO:0000256" key="2">
    <source>
        <dbReference type="ARBA" id="ARBA00022475"/>
    </source>
</evidence>
<evidence type="ECO:0000256" key="5">
    <source>
        <dbReference type="ARBA" id="ARBA00023136"/>
    </source>
</evidence>
<comment type="caution">
    <text evidence="8">The sequence shown here is derived from an EMBL/GenBank/DDBJ whole genome shotgun (WGS) entry which is preliminary data.</text>
</comment>
<keyword evidence="2" id="KW-1003">Cell membrane</keyword>